<evidence type="ECO:0000313" key="9">
    <source>
        <dbReference type="Proteomes" id="UP000322000"/>
    </source>
</evidence>
<keyword evidence="6 8" id="KW-0496">Mitochondrion</keyword>
<dbReference type="RefSeq" id="XP_026737451.1">
    <property type="nucleotide sequence ID" value="XM_026881650.1"/>
</dbReference>
<dbReference type="Proteomes" id="UP000322000">
    <property type="component" value="Chromosome 14"/>
</dbReference>
<evidence type="ECO:0000256" key="6">
    <source>
        <dbReference type="ARBA" id="ARBA00023128"/>
    </source>
</evidence>
<proteinExistence type="inferred from homology"/>
<gene>
    <name evidence="10" type="primary">LOC113500763</name>
</gene>
<protein>
    <recommendedName>
        <fullName evidence="8">MICOS complex subunit MIC13</fullName>
    </recommendedName>
</protein>
<keyword evidence="9" id="KW-1185">Reference proteome</keyword>
<dbReference type="AlphaFoldDB" id="A0A7E5WB89"/>
<dbReference type="GO" id="GO:0044284">
    <property type="term" value="C:mitochondrial crista junction"/>
    <property type="evidence" value="ECO:0007669"/>
    <property type="project" value="TreeGrafter"/>
</dbReference>
<dbReference type="PANTHER" id="PTHR31816:SF3">
    <property type="entry name" value="MICOS COMPLEX SUBUNIT MIC13"/>
    <property type="match status" value="1"/>
</dbReference>
<dbReference type="Pfam" id="PF15884">
    <property type="entry name" value="QIL1"/>
    <property type="match status" value="1"/>
</dbReference>
<keyword evidence="4 8" id="KW-0999">Mitochondrion inner membrane</keyword>
<evidence type="ECO:0000256" key="4">
    <source>
        <dbReference type="ARBA" id="ARBA00022792"/>
    </source>
</evidence>
<dbReference type="KEGG" id="tnl:113500763"/>
<comment type="similarity">
    <text evidence="2 8">Belongs to the MICOS complex subunit Mic13 family.</text>
</comment>
<evidence type="ECO:0000256" key="1">
    <source>
        <dbReference type="ARBA" id="ARBA00004434"/>
    </source>
</evidence>
<accession>A0A7E5WB89</accession>
<dbReference type="InParanoid" id="A0A7E5WB89"/>
<dbReference type="FunCoup" id="A0A7E5WB89">
    <property type="interactions" value="107"/>
</dbReference>
<evidence type="ECO:0000256" key="5">
    <source>
        <dbReference type="ARBA" id="ARBA00022989"/>
    </source>
</evidence>
<comment type="subunit">
    <text evidence="8">Component of the mitochondrial contact site and cristae organizing system (MICOS) complex.</text>
</comment>
<dbReference type="PANTHER" id="PTHR31816">
    <property type="entry name" value="MICOS COMPLEX SUBUNIT MIC13"/>
    <property type="match status" value="1"/>
</dbReference>
<dbReference type="GeneID" id="113500763"/>
<sequence>MLKFGIKSAVLGSAVYYTIDKGVWKDSATTSALYEELEKGVSPYVGELKKQIPYELPPLPTNDRISYLFKYYWNSGVKATFSFLIDLPTHTSYAAGKAYEFINSTLEAGEQSASAKQENK</sequence>
<dbReference type="OrthoDB" id="5948578at2759"/>
<evidence type="ECO:0000256" key="8">
    <source>
        <dbReference type="RuleBase" id="RU363009"/>
    </source>
</evidence>
<keyword evidence="5" id="KW-1133">Transmembrane helix</keyword>
<reference evidence="10" key="1">
    <citation type="submission" date="2025-08" db="UniProtKB">
        <authorList>
            <consortium name="RefSeq"/>
        </authorList>
    </citation>
    <scope>IDENTIFICATION</scope>
</reference>
<organism evidence="9 10">
    <name type="scientific">Trichoplusia ni</name>
    <name type="common">Cabbage looper</name>
    <dbReference type="NCBI Taxonomy" id="7111"/>
    <lineage>
        <taxon>Eukaryota</taxon>
        <taxon>Metazoa</taxon>
        <taxon>Ecdysozoa</taxon>
        <taxon>Arthropoda</taxon>
        <taxon>Hexapoda</taxon>
        <taxon>Insecta</taxon>
        <taxon>Pterygota</taxon>
        <taxon>Neoptera</taxon>
        <taxon>Endopterygota</taxon>
        <taxon>Lepidoptera</taxon>
        <taxon>Glossata</taxon>
        <taxon>Ditrysia</taxon>
        <taxon>Noctuoidea</taxon>
        <taxon>Noctuidae</taxon>
        <taxon>Plusiinae</taxon>
        <taxon>Trichoplusia</taxon>
    </lineage>
</organism>
<comment type="function">
    <text evidence="8">Component of the MICOS complex, a large protein complex of the mitochondrial inner membrane that plays crucial roles in the maintenance of crista junctions, inner membrane architecture, and formation of contact sites to the outer membrane.</text>
</comment>
<evidence type="ECO:0000313" key="10">
    <source>
        <dbReference type="RefSeq" id="XP_026737451.1"/>
    </source>
</evidence>
<evidence type="ECO:0000256" key="2">
    <source>
        <dbReference type="ARBA" id="ARBA00006771"/>
    </source>
</evidence>
<keyword evidence="3" id="KW-0812">Transmembrane</keyword>
<dbReference type="InterPro" id="IPR026769">
    <property type="entry name" value="Mic13"/>
</dbReference>
<dbReference type="GO" id="GO:0061617">
    <property type="term" value="C:MICOS complex"/>
    <property type="evidence" value="ECO:0007669"/>
    <property type="project" value="UniProtKB-UniRule"/>
</dbReference>
<evidence type="ECO:0000256" key="7">
    <source>
        <dbReference type="ARBA" id="ARBA00023136"/>
    </source>
</evidence>
<dbReference type="GO" id="GO:0042407">
    <property type="term" value="P:cristae formation"/>
    <property type="evidence" value="ECO:0007669"/>
    <property type="project" value="TreeGrafter"/>
</dbReference>
<comment type="subcellular location">
    <subcellularLocation>
        <location evidence="1 8">Mitochondrion inner membrane</location>
        <topology evidence="1 8">Single-pass membrane protein</topology>
    </subcellularLocation>
</comment>
<name>A0A7E5WB89_TRINI</name>
<evidence type="ECO:0000256" key="3">
    <source>
        <dbReference type="ARBA" id="ARBA00022692"/>
    </source>
</evidence>
<keyword evidence="7" id="KW-0472">Membrane</keyword>
<dbReference type="CTD" id="39948"/>